<dbReference type="InterPro" id="IPR012943">
    <property type="entry name" value="Cnn_1N"/>
</dbReference>
<dbReference type="GO" id="GO:0005737">
    <property type="term" value="C:cytoplasm"/>
    <property type="evidence" value="ECO:0007669"/>
    <property type="project" value="UniProtKB-SubCell"/>
</dbReference>
<reference evidence="5" key="1">
    <citation type="submission" date="2021-01" db="EMBL/GenBank/DDBJ databases">
        <authorList>
            <person name="Kaushik A."/>
        </authorList>
    </citation>
    <scope>NUCLEOTIDE SEQUENCE</scope>
    <source>
        <strain evidence="5">AG1-1B</strain>
    </source>
</reference>
<feature type="domain" description="Centrosomin N-terminal motif 1" evidence="4">
    <location>
        <begin position="140"/>
        <end position="178"/>
    </location>
</feature>
<feature type="region of interest" description="Disordered" evidence="3">
    <location>
        <begin position="38"/>
        <end position="58"/>
    </location>
</feature>
<comment type="caution">
    <text evidence="5">The sequence shown here is derived from an EMBL/GenBank/DDBJ whole genome shotgun (WGS) entry which is preliminary data.</text>
</comment>
<organism evidence="5 6">
    <name type="scientific">Rhizoctonia solani</name>
    <dbReference type="NCBI Taxonomy" id="456999"/>
    <lineage>
        <taxon>Eukaryota</taxon>
        <taxon>Fungi</taxon>
        <taxon>Dikarya</taxon>
        <taxon>Basidiomycota</taxon>
        <taxon>Agaricomycotina</taxon>
        <taxon>Agaricomycetes</taxon>
        <taxon>Cantharellales</taxon>
        <taxon>Ceratobasidiaceae</taxon>
        <taxon>Rhizoctonia</taxon>
    </lineage>
</organism>
<comment type="subcellular location">
    <subcellularLocation>
        <location evidence="1">Cytoplasm</location>
    </subcellularLocation>
</comment>
<feature type="compositionally biased region" description="Polar residues" evidence="3">
    <location>
        <begin position="46"/>
        <end position="58"/>
    </location>
</feature>
<protein>
    <recommendedName>
        <fullName evidence="4">Centrosomin N-terminal motif 1 domain-containing protein</fullName>
    </recommendedName>
</protein>
<accession>A0A8H3GHV7</accession>
<feature type="region of interest" description="Disordered" evidence="3">
    <location>
        <begin position="1"/>
        <end position="24"/>
    </location>
</feature>
<dbReference type="Pfam" id="PF07989">
    <property type="entry name" value="Cnn_1N"/>
    <property type="match status" value="1"/>
</dbReference>
<evidence type="ECO:0000256" key="2">
    <source>
        <dbReference type="ARBA" id="ARBA00022490"/>
    </source>
</evidence>
<dbReference type="Proteomes" id="UP000663826">
    <property type="component" value="Unassembled WGS sequence"/>
</dbReference>
<evidence type="ECO:0000256" key="3">
    <source>
        <dbReference type="SAM" id="MobiDB-lite"/>
    </source>
</evidence>
<keyword evidence="2" id="KW-0963">Cytoplasm</keyword>
<dbReference type="GO" id="GO:0005815">
    <property type="term" value="C:microtubule organizing center"/>
    <property type="evidence" value="ECO:0007669"/>
    <property type="project" value="InterPro"/>
</dbReference>
<proteinExistence type="predicted"/>
<evidence type="ECO:0000313" key="5">
    <source>
        <dbReference type="EMBL" id="CAE6450404.1"/>
    </source>
</evidence>
<evidence type="ECO:0000259" key="4">
    <source>
        <dbReference type="Pfam" id="PF07989"/>
    </source>
</evidence>
<gene>
    <name evidence="5" type="ORF">RDB_LOCUS78360</name>
</gene>
<evidence type="ECO:0000313" key="6">
    <source>
        <dbReference type="Proteomes" id="UP000663826"/>
    </source>
</evidence>
<dbReference type="AlphaFoldDB" id="A0A8H3GHV7"/>
<sequence length="182" mass="20413">MMSLSDRTSHPSRETLYGRTLKSPPRIQSEVDARTCVTWSREKSGRTSSGLTQTVSSNPLSAPMATLSLYDNPEVCTPKGPPRINIFALCDIDDSLDQLDSPIAIPDKEKRSLLLDSTNCQSTTLEDSKTGATYKGSTMTLREQEKLIDRVKRENFALKLKDHFLEERLNQLMPNNLEPALR</sequence>
<evidence type="ECO:0000256" key="1">
    <source>
        <dbReference type="ARBA" id="ARBA00004496"/>
    </source>
</evidence>
<dbReference type="EMBL" id="CAJMWQ010001432">
    <property type="protein sequence ID" value="CAE6450404.1"/>
    <property type="molecule type" value="Genomic_DNA"/>
</dbReference>
<name>A0A8H3GHV7_9AGAM</name>